<dbReference type="SUPFAM" id="SSF53335">
    <property type="entry name" value="S-adenosyl-L-methionine-dependent methyltransferases"/>
    <property type="match status" value="1"/>
</dbReference>
<dbReference type="AlphaFoldDB" id="A0A3N1KKY9"/>
<feature type="domain" description="Methyltransferase type 11" evidence="1">
    <location>
        <begin position="117"/>
        <end position="165"/>
    </location>
</feature>
<accession>A0A3N1KKY9</accession>
<dbReference type="InterPro" id="IPR013216">
    <property type="entry name" value="Methyltransf_11"/>
</dbReference>
<evidence type="ECO:0000313" key="2">
    <source>
        <dbReference type="EMBL" id="ROP81074.1"/>
    </source>
</evidence>
<keyword evidence="2" id="KW-0489">Methyltransferase</keyword>
<dbReference type="RefSeq" id="WP_123695575.1">
    <property type="nucleotide sequence ID" value="NZ_AP019700.1"/>
</dbReference>
<dbReference type="GO" id="GO:0032259">
    <property type="term" value="P:methylation"/>
    <property type="evidence" value="ECO:0007669"/>
    <property type="project" value="UniProtKB-KW"/>
</dbReference>
<dbReference type="OrthoDB" id="148175at2"/>
<organism evidence="2 3">
    <name type="scientific">Stella humosa</name>
    <dbReference type="NCBI Taxonomy" id="94"/>
    <lineage>
        <taxon>Bacteria</taxon>
        <taxon>Pseudomonadati</taxon>
        <taxon>Pseudomonadota</taxon>
        <taxon>Alphaproteobacteria</taxon>
        <taxon>Rhodospirillales</taxon>
        <taxon>Stellaceae</taxon>
        <taxon>Stella</taxon>
    </lineage>
</organism>
<keyword evidence="3" id="KW-1185">Reference proteome</keyword>
<proteinExistence type="predicted"/>
<sequence>MEILHAPAEIAAALDRSPFVPFRHAGICPVCSHRVVFAVKDAWLRESYACERCASIPRERALAVVFRELVDPAAELVIHESSPSHRGFSRWLRWRYPGMIRSHFWPAQPPGATVRGFRNEDLAALTFADASIDVHVTQDVLEHVFDLEQVCREIHRTLKPGGMHLFTTPLVNRDQPTVRRAMMEGGVVRHLVEPPAFHGNPISRDGSLVTYDFGFDIVERIAAAAPLRSRIWTFDDPAHGLRAEYIEVVSSIRVA</sequence>
<dbReference type="EMBL" id="RJKX01000019">
    <property type="protein sequence ID" value="ROP81074.1"/>
    <property type="molecule type" value="Genomic_DNA"/>
</dbReference>
<gene>
    <name evidence="2" type="ORF">EDC65_5409</name>
</gene>
<evidence type="ECO:0000259" key="1">
    <source>
        <dbReference type="Pfam" id="PF08241"/>
    </source>
</evidence>
<evidence type="ECO:0000313" key="3">
    <source>
        <dbReference type="Proteomes" id="UP000278222"/>
    </source>
</evidence>
<protein>
    <submittedName>
        <fullName evidence="2">Methyltransferase family protein</fullName>
    </submittedName>
</protein>
<name>A0A3N1KKY9_9PROT</name>
<dbReference type="Proteomes" id="UP000278222">
    <property type="component" value="Unassembled WGS sequence"/>
</dbReference>
<dbReference type="Pfam" id="PF08241">
    <property type="entry name" value="Methyltransf_11"/>
    <property type="match status" value="1"/>
</dbReference>
<comment type="caution">
    <text evidence="2">The sequence shown here is derived from an EMBL/GenBank/DDBJ whole genome shotgun (WGS) entry which is preliminary data.</text>
</comment>
<keyword evidence="2" id="KW-0808">Transferase</keyword>
<dbReference type="InterPro" id="IPR029063">
    <property type="entry name" value="SAM-dependent_MTases_sf"/>
</dbReference>
<dbReference type="Gene3D" id="3.40.50.150">
    <property type="entry name" value="Vaccinia Virus protein VP39"/>
    <property type="match status" value="1"/>
</dbReference>
<reference evidence="2 3" key="1">
    <citation type="submission" date="2018-11" db="EMBL/GenBank/DDBJ databases">
        <title>Genomic Encyclopedia of Type Strains, Phase IV (KMG-IV): sequencing the most valuable type-strain genomes for metagenomic binning, comparative biology and taxonomic classification.</title>
        <authorList>
            <person name="Goeker M."/>
        </authorList>
    </citation>
    <scope>NUCLEOTIDE SEQUENCE [LARGE SCALE GENOMIC DNA]</scope>
    <source>
        <strain evidence="2 3">DSM 5900</strain>
    </source>
</reference>
<dbReference type="GO" id="GO:0008757">
    <property type="term" value="F:S-adenosylmethionine-dependent methyltransferase activity"/>
    <property type="evidence" value="ECO:0007669"/>
    <property type="project" value="InterPro"/>
</dbReference>